<keyword evidence="8" id="KW-0949">S-adenosyl-L-methionine</keyword>
<evidence type="ECO:0000259" key="20">
    <source>
        <dbReference type="Pfam" id="PF01478"/>
    </source>
</evidence>
<accession>A0A832J2N5</accession>
<evidence type="ECO:0000256" key="15">
    <source>
        <dbReference type="ARBA" id="ARBA00067082"/>
    </source>
</evidence>
<name>A0A832J2N5_9GAMM</name>
<evidence type="ECO:0000256" key="1">
    <source>
        <dbReference type="ARBA" id="ARBA00004429"/>
    </source>
</evidence>
<comment type="catalytic activity">
    <reaction evidence="14 18">
        <text>Typically cleaves a -Gly-|-Phe- bond to release an N-terminal, basic peptide of 5-8 residues from type IV prepilin, and then N-methylates the new N-terminal amino group, the methyl donor being S-adenosyl-L-methionine.</text>
        <dbReference type="EC" id="3.4.23.43"/>
    </reaction>
</comment>
<evidence type="ECO:0000256" key="13">
    <source>
        <dbReference type="ARBA" id="ARBA00023268"/>
    </source>
</evidence>
<dbReference type="AlphaFoldDB" id="A0A832J2N5"/>
<sequence>MTILDYLHSSPAFFITTVALFGATVGSFLNVVIHRLPIMMERQWQQQCAELGETTGAGQPTETFNLAKPDSRCPHCGHKIRAWENIPIISYLFLKGRCSGCNAGISIRYPIIEAVTAILSALAAWQFGLSWETAGALLLTWSLVSLTMIDVDHQLLPDSITLPFLWVGLTLNLFGVYTDLSSAVIGAMAGYLSLWSIYWGFKLLTGKEGMGYGDFKLLAMLGAWMGWQVLPVIILLSSLVGAVIGIAMIIIRGRDHNIPIPFGPYLAIAGLIAFYWGTDITNAYMRISGLN</sequence>
<evidence type="ECO:0000256" key="3">
    <source>
        <dbReference type="ARBA" id="ARBA00022475"/>
    </source>
</evidence>
<dbReference type="Pfam" id="PF06750">
    <property type="entry name" value="A24_N_bact"/>
    <property type="match status" value="1"/>
</dbReference>
<evidence type="ECO:0000256" key="6">
    <source>
        <dbReference type="ARBA" id="ARBA00022670"/>
    </source>
</evidence>
<evidence type="ECO:0000256" key="17">
    <source>
        <dbReference type="RuleBase" id="RU003793"/>
    </source>
</evidence>
<evidence type="ECO:0000256" key="7">
    <source>
        <dbReference type="ARBA" id="ARBA00022679"/>
    </source>
</evidence>
<evidence type="ECO:0000256" key="14">
    <source>
        <dbReference type="ARBA" id="ARBA00050401"/>
    </source>
</evidence>
<keyword evidence="5 18" id="KW-0489">Methyltransferase</keyword>
<keyword evidence="13 18" id="KW-0511">Multifunctional enzyme</keyword>
<dbReference type="GO" id="GO:0005886">
    <property type="term" value="C:plasma membrane"/>
    <property type="evidence" value="ECO:0007669"/>
    <property type="project" value="UniProtKB-SubCell"/>
</dbReference>
<evidence type="ECO:0000256" key="12">
    <source>
        <dbReference type="ARBA" id="ARBA00023136"/>
    </source>
</evidence>
<feature type="transmembrane region" description="Helical" evidence="19">
    <location>
        <begin position="133"/>
        <end position="151"/>
    </location>
</feature>
<dbReference type="EC" id="2.1.1.-" evidence="18"/>
<evidence type="ECO:0000256" key="2">
    <source>
        <dbReference type="ARBA" id="ARBA00005801"/>
    </source>
</evidence>
<comment type="caution">
    <text evidence="22">The sequence shown here is derived from an EMBL/GenBank/DDBJ whole genome shotgun (WGS) entry which is preliminary data.</text>
</comment>
<keyword evidence="9 18" id="KW-0812">Transmembrane</keyword>
<evidence type="ECO:0000256" key="10">
    <source>
        <dbReference type="ARBA" id="ARBA00022801"/>
    </source>
</evidence>
<evidence type="ECO:0000256" key="9">
    <source>
        <dbReference type="ARBA" id="ARBA00022692"/>
    </source>
</evidence>
<evidence type="ECO:0000313" key="22">
    <source>
        <dbReference type="EMBL" id="HHJ80219.1"/>
    </source>
</evidence>
<keyword evidence="11 19" id="KW-1133">Transmembrane helix</keyword>
<evidence type="ECO:0000256" key="19">
    <source>
        <dbReference type="SAM" id="Phobius"/>
    </source>
</evidence>
<dbReference type="GO" id="GO:0006465">
    <property type="term" value="P:signal peptide processing"/>
    <property type="evidence" value="ECO:0007669"/>
    <property type="project" value="TreeGrafter"/>
</dbReference>
<keyword evidence="12 19" id="KW-0472">Membrane</keyword>
<keyword evidence="3" id="KW-1003">Cell membrane</keyword>
<evidence type="ECO:0000256" key="4">
    <source>
        <dbReference type="ARBA" id="ARBA00022519"/>
    </source>
</evidence>
<keyword evidence="10 18" id="KW-0378">Hydrolase</keyword>
<feature type="transmembrane region" description="Helical" evidence="19">
    <location>
        <begin position="160"/>
        <end position="177"/>
    </location>
</feature>
<dbReference type="EC" id="3.4.23.43" evidence="15 18"/>
<evidence type="ECO:0000256" key="8">
    <source>
        <dbReference type="ARBA" id="ARBA00022691"/>
    </source>
</evidence>
<dbReference type="PANTHER" id="PTHR30487">
    <property type="entry name" value="TYPE 4 PREPILIN-LIKE PROTEINS LEADER PEPTIDE-PROCESSING ENZYME"/>
    <property type="match status" value="1"/>
</dbReference>
<feature type="transmembrane region" description="Helical" evidence="19">
    <location>
        <begin position="183"/>
        <end position="205"/>
    </location>
</feature>
<dbReference type="Pfam" id="PF01478">
    <property type="entry name" value="Peptidase_A24"/>
    <property type="match status" value="1"/>
</dbReference>
<evidence type="ECO:0000256" key="11">
    <source>
        <dbReference type="ARBA" id="ARBA00022989"/>
    </source>
</evidence>
<dbReference type="Gene3D" id="1.20.120.1220">
    <property type="match status" value="1"/>
</dbReference>
<evidence type="ECO:0000256" key="16">
    <source>
        <dbReference type="ARBA" id="ARBA00071870"/>
    </source>
</evidence>
<comment type="function">
    <text evidence="18">Plays an essential role in type IV pili and type II pseudopili formation by proteolytically removing the leader sequence from substrate proteins and subsequently monomethylating the alpha-amino group of the newly exposed N-terminal phenylalanine.</text>
</comment>
<feature type="transmembrane region" description="Helical" evidence="19">
    <location>
        <begin position="217"/>
        <end position="250"/>
    </location>
</feature>
<dbReference type="PANTHER" id="PTHR30487:SF0">
    <property type="entry name" value="PREPILIN LEADER PEPTIDASE_N-METHYLTRANSFERASE-RELATED"/>
    <property type="match status" value="1"/>
</dbReference>
<feature type="transmembrane region" description="Helical" evidence="19">
    <location>
        <begin position="262"/>
        <end position="278"/>
    </location>
</feature>
<feature type="domain" description="Prepilin peptidase A24 N-terminal" evidence="21">
    <location>
        <begin position="20"/>
        <end position="127"/>
    </location>
</feature>
<keyword evidence="4" id="KW-0997">Cell inner membrane</keyword>
<feature type="domain" description="Prepilin type IV endopeptidase peptidase" evidence="20">
    <location>
        <begin position="137"/>
        <end position="246"/>
    </location>
</feature>
<feature type="transmembrane region" description="Helical" evidence="19">
    <location>
        <begin position="12"/>
        <end position="33"/>
    </location>
</feature>
<gene>
    <name evidence="22" type="ORF">ENJ65_01145</name>
</gene>
<dbReference type="GO" id="GO:0004190">
    <property type="term" value="F:aspartic-type endopeptidase activity"/>
    <property type="evidence" value="ECO:0007669"/>
    <property type="project" value="UniProtKB-EC"/>
</dbReference>
<dbReference type="Proteomes" id="UP000885832">
    <property type="component" value="Unassembled WGS sequence"/>
</dbReference>
<keyword evidence="6 18" id="KW-0645">Protease</keyword>
<dbReference type="FunFam" id="1.20.120.1220:FF:000001">
    <property type="entry name" value="Type 4 prepilin-like proteins leader peptide-processing enzyme"/>
    <property type="match status" value="1"/>
</dbReference>
<evidence type="ECO:0000259" key="21">
    <source>
        <dbReference type="Pfam" id="PF06750"/>
    </source>
</evidence>
<dbReference type="InterPro" id="IPR014032">
    <property type="entry name" value="Peptidase_A24A_bac"/>
</dbReference>
<comment type="similarity">
    <text evidence="2 17">Belongs to the peptidase A24 family.</text>
</comment>
<dbReference type="InterPro" id="IPR010627">
    <property type="entry name" value="Prepilin_pept_A24_N"/>
</dbReference>
<dbReference type="GO" id="GO:0008168">
    <property type="term" value="F:methyltransferase activity"/>
    <property type="evidence" value="ECO:0007669"/>
    <property type="project" value="UniProtKB-KW"/>
</dbReference>
<reference evidence="22" key="1">
    <citation type="journal article" date="2020" name="mSystems">
        <title>Genome- and Community-Level Interaction Insights into Carbon Utilization and Element Cycling Functions of Hydrothermarchaeota in Hydrothermal Sediment.</title>
        <authorList>
            <person name="Zhou Z."/>
            <person name="Liu Y."/>
            <person name="Xu W."/>
            <person name="Pan J."/>
            <person name="Luo Z.H."/>
            <person name="Li M."/>
        </authorList>
    </citation>
    <scope>NUCLEOTIDE SEQUENCE [LARGE SCALE GENOMIC DNA]</scope>
    <source>
        <strain evidence="22">HyVt-505</strain>
    </source>
</reference>
<evidence type="ECO:0000256" key="18">
    <source>
        <dbReference type="RuleBase" id="RU003794"/>
    </source>
</evidence>
<dbReference type="InterPro" id="IPR050882">
    <property type="entry name" value="Prepilin_peptidase/N-MTase"/>
</dbReference>
<dbReference type="EMBL" id="DRNF01000077">
    <property type="protein sequence ID" value="HHJ80219.1"/>
    <property type="molecule type" value="Genomic_DNA"/>
</dbReference>
<comment type="subcellular location">
    <subcellularLocation>
        <location evidence="1">Cell inner membrane</location>
        <topology evidence="1">Multi-pass membrane protein</topology>
    </subcellularLocation>
    <subcellularLocation>
        <location evidence="18">Cell membrane</location>
        <topology evidence="18">Multi-pass membrane protein</topology>
    </subcellularLocation>
</comment>
<keyword evidence="7 18" id="KW-0808">Transferase</keyword>
<dbReference type="InterPro" id="IPR000045">
    <property type="entry name" value="Prepilin_IV_endopep_pep"/>
</dbReference>
<evidence type="ECO:0000256" key="5">
    <source>
        <dbReference type="ARBA" id="ARBA00022603"/>
    </source>
</evidence>
<organism evidence="22">
    <name type="scientific">Candidatus Tenderia electrophaga</name>
    <dbReference type="NCBI Taxonomy" id="1748243"/>
    <lineage>
        <taxon>Bacteria</taxon>
        <taxon>Pseudomonadati</taxon>
        <taxon>Pseudomonadota</taxon>
        <taxon>Gammaproteobacteria</taxon>
        <taxon>Candidatus Tenderiales</taxon>
        <taxon>Candidatus Tenderiaceae</taxon>
        <taxon>Candidatus Tenderia</taxon>
    </lineage>
</organism>
<dbReference type="GO" id="GO:0032259">
    <property type="term" value="P:methylation"/>
    <property type="evidence" value="ECO:0007669"/>
    <property type="project" value="UniProtKB-KW"/>
</dbReference>
<protein>
    <recommendedName>
        <fullName evidence="16 18">Prepilin leader peptidase/N-methyltransferase</fullName>
        <ecNumber evidence="18">2.1.1.-</ecNumber>
        <ecNumber evidence="15 18">3.4.23.43</ecNumber>
    </recommendedName>
</protein>
<dbReference type="PRINTS" id="PR00864">
    <property type="entry name" value="PREPILNPTASE"/>
</dbReference>
<proteinExistence type="inferred from homology"/>